<proteinExistence type="predicted"/>
<feature type="transmembrane region" description="Helical" evidence="1">
    <location>
        <begin position="59"/>
        <end position="84"/>
    </location>
</feature>
<organism evidence="2 3">
    <name type="scientific">Pseudomonas syringae pv. theae</name>
    <dbReference type="NCBI Taxonomy" id="103985"/>
    <lineage>
        <taxon>Bacteria</taxon>
        <taxon>Pseudomonadati</taxon>
        <taxon>Pseudomonadota</taxon>
        <taxon>Gammaproteobacteria</taxon>
        <taxon>Pseudomonadales</taxon>
        <taxon>Pseudomonadaceae</taxon>
        <taxon>Pseudomonas</taxon>
        <taxon>Pseudomonas syringae</taxon>
    </lineage>
</organism>
<protein>
    <submittedName>
        <fullName evidence="2">Uncharacterized protein</fullName>
    </submittedName>
</protein>
<keyword evidence="1" id="KW-1133">Transmembrane helix</keyword>
<feature type="transmembrane region" description="Helical" evidence="1">
    <location>
        <begin position="96"/>
        <end position="121"/>
    </location>
</feature>
<dbReference type="Proteomes" id="UP000282636">
    <property type="component" value="Unassembled WGS sequence"/>
</dbReference>
<evidence type="ECO:0000313" key="2">
    <source>
        <dbReference type="EMBL" id="RMT75027.1"/>
    </source>
</evidence>
<dbReference type="EMBL" id="RBTL01000027">
    <property type="protein sequence ID" value="RMT75027.1"/>
    <property type="molecule type" value="Genomic_DNA"/>
</dbReference>
<gene>
    <name evidence="2" type="ORF">ALP44_01856</name>
</gene>
<keyword evidence="1" id="KW-0472">Membrane</keyword>
<comment type="caution">
    <text evidence="2">The sequence shown here is derived from an EMBL/GenBank/DDBJ whole genome shotgun (WGS) entry which is preliminary data.</text>
</comment>
<accession>A0A0N8TJL0</accession>
<keyword evidence="1" id="KW-0812">Transmembrane</keyword>
<name>A0A0N8TJL0_PSESX</name>
<sequence>MTTARSCTKYQTSTHLIRGPITTHDFTESGNTLPCEQCYRKRSHMKSSNLSFSQAIRRYALSTPVLCSLALACWTASLFLTALGSSSEHAFRGLDLLALGWLALLSINFAWLANAWFLLALLRLFNRRKSDGLALLALVCALDTVRMTQYPQNESGNYTQIYGYGWGAVLWVLAMTLLVTASGSLPGSRPLDPTRSPPQTTWLKPVGLVLCMTWIIVVSVLVIGQNGSANTFEKTQLNRYAFKRTAVCGVEVAAVREPLADFSGPLALNFKTATSSGPQPFNNIETLLRWGIPSVRSDGKDFRLVNMGQEQMLTSSASSSEAAATLTINEGRTQMKATLIAPDGREVFEQIWNNGAGGKKCPEYSESPTAEMQPRKLLTEALGALPVATPKNSRLNSSTRGTVVERKEFTNKAAVGPNNGCPADTGWFASQLPKATSQYYLPQPFQIAERLYYPDGSTGRRAFCAGSSVYFYGIHPVDRGLTIQLQRREVADFRLAWITYIKIDPVVLGNDESNLQIDNITERNEDITVSITRLPRGPTVLINAKVFPAP</sequence>
<evidence type="ECO:0000313" key="3">
    <source>
        <dbReference type="Proteomes" id="UP000282636"/>
    </source>
</evidence>
<evidence type="ECO:0000256" key="1">
    <source>
        <dbReference type="SAM" id="Phobius"/>
    </source>
</evidence>
<feature type="transmembrane region" description="Helical" evidence="1">
    <location>
        <begin position="161"/>
        <end position="181"/>
    </location>
</feature>
<dbReference type="AlphaFoldDB" id="A0A0N8TJL0"/>
<reference evidence="2 3" key="1">
    <citation type="submission" date="2018-08" db="EMBL/GenBank/DDBJ databases">
        <title>Recombination of ecologically and evolutionarily significant loci maintains genetic cohesion in the Pseudomonas syringae species complex.</title>
        <authorList>
            <person name="Dillon M."/>
            <person name="Thakur S."/>
            <person name="Almeida R.N.D."/>
            <person name="Weir B.S."/>
            <person name="Guttman D.S."/>
        </authorList>
    </citation>
    <scope>NUCLEOTIDE SEQUENCE [LARGE SCALE GENOMIC DNA]</scope>
    <source>
        <strain evidence="2 3">ICMP 3934</strain>
    </source>
</reference>
<feature type="transmembrane region" description="Helical" evidence="1">
    <location>
        <begin position="202"/>
        <end position="224"/>
    </location>
</feature>